<dbReference type="Pfam" id="PF25670">
    <property type="entry name" value="Phage_tail_C_2"/>
    <property type="match status" value="1"/>
</dbReference>
<name>A0A5T8Z592_SALER</name>
<proteinExistence type="predicted"/>
<protein>
    <submittedName>
        <fullName evidence="2">Phage tail protein</fullName>
    </submittedName>
</protein>
<dbReference type="EMBL" id="AAGXZS010000007">
    <property type="protein sequence ID" value="EBT2117132.1"/>
    <property type="molecule type" value="Genomic_DNA"/>
</dbReference>
<dbReference type="EMBL" id="AAGGYT010000010">
    <property type="protein sequence ID" value="EBN8498092.1"/>
    <property type="molecule type" value="Genomic_DNA"/>
</dbReference>
<reference evidence="2" key="1">
    <citation type="submission" date="2018-08" db="EMBL/GenBank/DDBJ databases">
        <authorList>
            <consortium name="PulseNet: The National Subtyping Network for Foodborne Disease Surveillance"/>
            <person name="Tarr C.L."/>
            <person name="Trees E."/>
            <person name="Katz L.S."/>
            <person name="Carleton-Romer H.A."/>
            <person name="Stroika S."/>
            <person name="Kucerova Z."/>
            <person name="Roache K.F."/>
            <person name="Sabol A.L."/>
            <person name="Besser J."/>
            <person name="Gerner-Smidt P."/>
        </authorList>
    </citation>
    <scope>NUCLEOTIDE SEQUENCE</scope>
    <source>
        <strain evidence="3">PNUSAS020231</strain>
        <strain evidence="2">PNUSAS049204</strain>
        <strain evidence="4">PNUSAS097905</strain>
    </source>
</reference>
<comment type="caution">
    <text evidence="2">The sequence shown here is derived from an EMBL/GenBank/DDBJ whole genome shotgun (WGS) entry which is preliminary data.</text>
</comment>
<evidence type="ECO:0000259" key="1">
    <source>
        <dbReference type="Pfam" id="PF25670"/>
    </source>
</evidence>
<feature type="domain" description="Phage tail protein C-terminal" evidence="1">
    <location>
        <begin position="259"/>
        <end position="402"/>
    </location>
</feature>
<sequence>MSAGTLTLTNDTDAVTGSGTAFTAELAAGDFIVVTVGGIPYTLPVKAVNNNTSLTLVSVYTGPTQSGAAWSAVPRVALNMVTAALVAQSAEALRGLNYDKQNWQSIFSGTGNITVKLPDGSAWNGPAWNGITTELNKKANASDLGSAASKNTGLNSGDIMTVGSFGIGAKDGAYAFEVNDFGAVQVAMSGSGLRTYRNNGFLGDGDQSIAQYSPTIWVGTGDTWASLSLPYSPAGKIAVASGSESSGRMVVRLLWDNSNTVVDGNGFIKQASPVVRIFSDGGYETNDESEGVVVTRIQTGEYLIEGCTGLNADAAWGGIDGGFEIPVDRNKLARIWIDYEVNADGSVLVRTYHRVHPSAPPFAQNRIGNTDISGMFTETVADGEPVDIPADSFVSVRVEMPENSIWNKKQEATRIAMEEARMKEWRTDGNNV</sequence>
<evidence type="ECO:0000313" key="4">
    <source>
        <dbReference type="EMBL" id="EDH2078932.1"/>
    </source>
</evidence>
<dbReference type="AlphaFoldDB" id="A0A5T8Z592"/>
<dbReference type="InterPro" id="IPR058008">
    <property type="entry name" value="Gp26_C"/>
</dbReference>
<evidence type="ECO:0000313" key="3">
    <source>
        <dbReference type="EMBL" id="EBT2117132.1"/>
    </source>
</evidence>
<organism evidence="2">
    <name type="scientific">Salmonella enterica</name>
    <name type="common">Salmonella choleraesuis</name>
    <dbReference type="NCBI Taxonomy" id="28901"/>
    <lineage>
        <taxon>Bacteria</taxon>
        <taxon>Pseudomonadati</taxon>
        <taxon>Pseudomonadota</taxon>
        <taxon>Gammaproteobacteria</taxon>
        <taxon>Enterobacterales</taxon>
        <taxon>Enterobacteriaceae</taxon>
        <taxon>Salmonella</taxon>
    </lineage>
</organism>
<accession>A0A5T8Z592</accession>
<gene>
    <name evidence="3" type="ORF">CIY58_15175</name>
    <name evidence="2" type="ORF">D1V33_17115</name>
    <name evidence="4" type="ORF">GC525_16975</name>
</gene>
<dbReference type="EMBL" id="AAMGTV010000009">
    <property type="protein sequence ID" value="EDH2078932.1"/>
    <property type="molecule type" value="Genomic_DNA"/>
</dbReference>
<evidence type="ECO:0000313" key="2">
    <source>
        <dbReference type="EMBL" id="EBN8498092.1"/>
    </source>
</evidence>